<dbReference type="InterPro" id="IPR001757">
    <property type="entry name" value="P_typ_ATPase"/>
</dbReference>
<dbReference type="InterPro" id="IPR051014">
    <property type="entry name" value="Cation_Transport_ATPase_IB"/>
</dbReference>
<dbReference type="CDD" id="cd02079">
    <property type="entry name" value="P-type_ATPase_HM"/>
    <property type="match status" value="1"/>
</dbReference>
<dbReference type="SFLD" id="SFLDG00002">
    <property type="entry name" value="C1.7:_P-type_atpase_like"/>
    <property type="match status" value="1"/>
</dbReference>
<dbReference type="GO" id="GO:0016020">
    <property type="term" value="C:membrane"/>
    <property type="evidence" value="ECO:0007669"/>
    <property type="project" value="UniProtKB-SubCell"/>
</dbReference>
<evidence type="ECO:0000256" key="7">
    <source>
        <dbReference type="ARBA" id="ARBA00023136"/>
    </source>
</evidence>
<dbReference type="GO" id="GO:0019829">
    <property type="term" value="F:ATPase-coupled monoatomic cation transmembrane transporter activity"/>
    <property type="evidence" value="ECO:0007669"/>
    <property type="project" value="InterPro"/>
</dbReference>
<dbReference type="AlphaFoldDB" id="B8GEA6"/>
<evidence type="ECO:0000259" key="9">
    <source>
        <dbReference type="Pfam" id="PF00122"/>
    </source>
</evidence>
<dbReference type="InterPro" id="IPR008250">
    <property type="entry name" value="ATPase_P-typ_transduc_dom_A_sf"/>
</dbReference>
<dbReference type="GO" id="GO:0016887">
    <property type="term" value="F:ATP hydrolysis activity"/>
    <property type="evidence" value="ECO:0007669"/>
    <property type="project" value="InterPro"/>
</dbReference>
<dbReference type="PRINTS" id="PR00119">
    <property type="entry name" value="CATATPASE"/>
</dbReference>
<comment type="subcellular location">
    <subcellularLocation>
        <location evidence="1">Membrane</location>
    </subcellularLocation>
</comment>
<name>B8GEA6_METPE</name>
<proteinExistence type="inferred from homology"/>
<dbReference type="eggNOG" id="arCOG01576">
    <property type="taxonomic scope" value="Archaea"/>
</dbReference>
<reference evidence="10 11" key="1">
    <citation type="journal article" date="2015" name="Genome Announc.">
        <title>Complete Genome Sequence of Methanosphaerula palustris E1-9CT, a Hydrogenotrophic Methanogen Isolated from a Minerotrophic Fen Peatland.</title>
        <authorList>
            <person name="Cadillo-Quiroz H."/>
            <person name="Browne P."/>
            <person name="Kyrpides N."/>
            <person name="Woyke T."/>
            <person name="Goodwin L."/>
            <person name="Detter C."/>
            <person name="Yavitt J.B."/>
            <person name="Zinder S.H."/>
        </authorList>
    </citation>
    <scope>NUCLEOTIDE SEQUENCE [LARGE SCALE GENOMIC DNA]</scope>
    <source>
        <strain evidence="11">ATCC BAA-1556 / DSM 19958 / E1-9c</strain>
    </source>
</reference>
<protein>
    <submittedName>
        <fullName evidence="10">Heavy metal translocating P-type ATPase</fullName>
    </submittedName>
</protein>
<dbReference type="InterPro" id="IPR036412">
    <property type="entry name" value="HAD-like_sf"/>
</dbReference>
<evidence type="ECO:0000313" key="11">
    <source>
        <dbReference type="Proteomes" id="UP000002457"/>
    </source>
</evidence>
<dbReference type="Pfam" id="PF00122">
    <property type="entry name" value="E1-E2_ATPase"/>
    <property type="match status" value="1"/>
</dbReference>
<evidence type="ECO:0000256" key="6">
    <source>
        <dbReference type="ARBA" id="ARBA00022989"/>
    </source>
</evidence>
<dbReference type="SFLD" id="SFLDS00003">
    <property type="entry name" value="Haloacid_Dehalogenase"/>
    <property type="match status" value="1"/>
</dbReference>
<keyword evidence="5" id="KW-1278">Translocase</keyword>
<dbReference type="Proteomes" id="UP000002457">
    <property type="component" value="Chromosome"/>
</dbReference>
<feature type="transmembrane region" description="Helical" evidence="8">
    <location>
        <begin position="92"/>
        <end position="116"/>
    </location>
</feature>
<dbReference type="Gene3D" id="3.40.1110.10">
    <property type="entry name" value="Calcium-transporting ATPase, cytoplasmic domain N"/>
    <property type="match status" value="1"/>
</dbReference>
<evidence type="ECO:0000256" key="3">
    <source>
        <dbReference type="ARBA" id="ARBA00022692"/>
    </source>
</evidence>
<dbReference type="KEGG" id="mpl:Mpal_2322"/>
<dbReference type="GO" id="GO:0046872">
    <property type="term" value="F:metal ion binding"/>
    <property type="evidence" value="ECO:0007669"/>
    <property type="project" value="UniProtKB-KW"/>
</dbReference>
<keyword evidence="7 8" id="KW-0472">Membrane</keyword>
<dbReference type="InterPro" id="IPR059000">
    <property type="entry name" value="ATPase_P-type_domA"/>
</dbReference>
<dbReference type="Gene3D" id="2.70.150.10">
    <property type="entry name" value="Calcium-transporting ATPase, cytoplasmic transduction domain A"/>
    <property type="match status" value="1"/>
</dbReference>
<dbReference type="OrthoDB" id="8588at2157"/>
<sequence>MSSCSCCSKRPARTGYRELLWEPETIFTLASGLLLAIAILIDPDMMLHETVTSGTGGLFYLIAALTGSIPIWLSALQGIWNRDFTTDIPVSLATFAAIAIGQYPAAAVVAVLLLVGGMLEAYVAARASNAMEALAALLPDQVTVRQDGGDILIPLDEVREGEIVLVRSGERIPVDGEVISGTASINQATITGESVSISRTSGDMVYAGTFNECGALEIRTGTTGDQTLLGRIRNLIVEAKDQKPPIERVLDRYSRLYTPAALLLGGLIWWWSGDILRAITMFIVFCPCVIILATPTALVASIGNAARYGNLVKTGETIEKMAAVDTVIFDKTGTLTVGKPALTAVHPLRNLTEDDVVLVAAGIEKFSEHPLAGAITVEASRRHLIVPDPESFQVLPGRGVCAVLGGASVLLGNELLMVDYGVVVDPYAADITRHCAMDSQIIAYLAINNTIAAVLMFEDSLREDAGAIVTRLKLAGLRCVMVTGDQECSASSVGRALGITEIYAQVLPQEKVAIVREMQSGGHRVAFVGDGVNDGPALAAADVGIAMGLSGTDVAIETADIALLSDDLASLPHLHLLSKKALSTIRNNLIFSVVVLVAAVVLTIPGILNPVTGALVHELSSLPVIANSVRLIVYRVR</sequence>
<dbReference type="SUPFAM" id="SSF81653">
    <property type="entry name" value="Calcium ATPase, transduction domain A"/>
    <property type="match status" value="1"/>
</dbReference>
<organism evidence="10 11">
    <name type="scientific">Methanosphaerula palustris (strain ATCC BAA-1556 / DSM 19958 / E1-9c)</name>
    <dbReference type="NCBI Taxonomy" id="521011"/>
    <lineage>
        <taxon>Archaea</taxon>
        <taxon>Methanobacteriati</taxon>
        <taxon>Methanobacteriota</taxon>
        <taxon>Stenosarchaea group</taxon>
        <taxon>Methanomicrobia</taxon>
        <taxon>Methanomicrobiales</taxon>
        <taxon>Methanoregulaceae</taxon>
        <taxon>Methanosphaerula</taxon>
    </lineage>
</organism>
<dbReference type="EMBL" id="CP001338">
    <property type="protein sequence ID" value="ACL17607.1"/>
    <property type="molecule type" value="Genomic_DNA"/>
</dbReference>
<dbReference type="SUPFAM" id="SSF56784">
    <property type="entry name" value="HAD-like"/>
    <property type="match status" value="1"/>
</dbReference>
<dbReference type="PROSITE" id="PS00154">
    <property type="entry name" value="ATPASE_E1_E2"/>
    <property type="match status" value="1"/>
</dbReference>
<dbReference type="InterPro" id="IPR023298">
    <property type="entry name" value="ATPase_P-typ_TM_dom_sf"/>
</dbReference>
<dbReference type="InterPro" id="IPR018303">
    <property type="entry name" value="ATPase_P-typ_P_site"/>
</dbReference>
<dbReference type="RefSeq" id="WP_012618926.1">
    <property type="nucleotide sequence ID" value="NC_011832.1"/>
</dbReference>
<dbReference type="GeneID" id="7270583"/>
<feature type="transmembrane region" description="Helical" evidence="8">
    <location>
        <begin position="278"/>
        <end position="300"/>
    </location>
</feature>
<dbReference type="SFLD" id="SFLDF00027">
    <property type="entry name" value="p-type_atpase"/>
    <property type="match status" value="1"/>
</dbReference>
<evidence type="ECO:0000256" key="4">
    <source>
        <dbReference type="ARBA" id="ARBA00022723"/>
    </source>
</evidence>
<evidence type="ECO:0000256" key="5">
    <source>
        <dbReference type="ARBA" id="ARBA00022967"/>
    </source>
</evidence>
<keyword evidence="6 8" id="KW-1133">Transmembrane helix</keyword>
<dbReference type="GO" id="GO:0005524">
    <property type="term" value="F:ATP binding"/>
    <property type="evidence" value="ECO:0007669"/>
    <property type="project" value="InterPro"/>
</dbReference>
<comment type="similarity">
    <text evidence="2">Belongs to the cation transport ATPase (P-type) (TC 3.A.3) family. Type IB subfamily.</text>
</comment>
<dbReference type="NCBIfam" id="TIGR01525">
    <property type="entry name" value="ATPase-IB_hvy"/>
    <property type="match status" value="1"/>
</dbReference>
<gene>
    <name evidence="10" type="ordered locus">Mpal_2322</name>
</gene>
<dbReference type="InterPro" id="IPR023214">
    <property type="entry name" value="HAD_sf"/>
</dbReference>
<dbReference type="PANTHER" id="PTHR48085">
    <property type="entry name" value="CADMIUM/ZINC-TRANSPORTING ATPASE HMA2-RELATED"/>
    <property type="match status" value="1"/>
</dbReference>
<dbReference type="STRING" id="521011.Mpal_2322"/>
<evidence type="ECO:0000256" key="2">
    <source>
        <dbReference type="ARBA" id="ARBA00006024"/>
    </source>
</evidence>
<dbReference type="InterPro" id="IPR044492">
    <property type="entry name" value="P_typ_ATPase_HD_dom"/>
</dbReference>
<evidence type="ECO:0000256" key="1">
    <source>
        <dbReference type="ARBA" id="ARBA00004370"/>
    </source>
</evidence>
<dbReference type="PANTHER" id="PTHR48085:SF5">
    <property type="entry name" value="CADMIUM_ZINC-TRANSPORTING ATPASE HMA4-RELATED"/>
    <property type="match status" value="1"/>
</dbReference>
<keyword evidence="4" id="KW-0479">Metal-binding</keyword>
<dbReference type="Pfam" id="PF00702">
    <property type="entry name" value="Hydrolase"/>
    <property type="match status" value="1"/>
</dbReference>
<dbReference type="InterPro" id="IPR027256">
    <property type="entry name" value="P-typ_ATPase_IB"/>
</dbReference>
<dbReference type="HOGENOM" id="CLU_001771_6_4_2"/>
<feature type="transmembrane region" description="Helical" evidence="8">
    <location>
        <begin position="256"/>
        <end position="272"/>
    </location>
</feature>
<dbReference type="SUPFAM" id="SSF81665">
    <property type="entry name" value="Calcium ATPase, transmembrane domain M"/>
    <property type="match status" value="1"/>
</dbReference>
<dbReference type="NCBIfam" id="TIGR01494">
    <property type="entry name" value="ATPase_P-type"/>
    <property type="match status" value="1"/>
</dbReference>
<keyword evidence="3 8" id="KW-0812">Transmembrane</keyword>
<accession>B8GEA6</accession>
<evidence type="ECO:0000313" key="10">
    <source>
        <dbReference type="EMBL" id="ACL17607.1"/>
    </source>
</evidence>
<keyword evidence="11" id="KW-1185">Reference proteome</keyword>
<dbReference type="InterPro" id="IPR023299">
    <property type="entry name" value="ATPase_P-typ_cyto_dom_N"/>
</dbReference>
<feature type="transmembrane region" description="Helical" evidence="8">
    <location>
        <begin position="589"/>
        <end position="608"/>
    </location>
</feature>
<dbReference type="Gene3D" id="3.40.50.1000">
    <property type="entry name" value="HAD superfamily/HAD-like"/>
    <property type="match status" value="1"/>
</dbReference>
<feature type="transmembrane region" description="Helical" evidence="8">
    <location>
        <begin position="58"/>
        <end position="80"/>
    </location>
</feature>
<feature type="domain" description="P-type ATPase A" evidence="9">
    <location>
        <begin position="137"/>
        <end position="236"/>
    </location>
</feature>
<evidence type="ECO:0000256" key="8">
    <source>
        <dbReference type="SAM" id="Phobius"/>
    </source>
</evidence>